<dbReference type="InterPro" id="IPR019734">
    <property type="entry name" value="TPR_rpt"/>
</dbReference>
<dbReference type="PROSITE" id="PS50943">
    <property type="entry name" value="HTH_CROC1"/>
    <property type="match status" value="1"/>
</dbReference>
<dbReference type="SMART" id="SM00530">
    <property type="entry name" value="HTH_XRE"/>
    <property type="match status" value="1"/>
</dbReference>
<evidence type="ECO:0000313" key="3">
    <source>
        <dbReference type="Proteomes" id="UP000256488"/>
    </source>
</evidence>
<comment type="caution">
    <text evidence="2">The sequence shown here is derived from an EMBL/GenBank/DDBJ whole genome shotgun (WGS) entry which is preliminary data.</text>
</comment>
<dbReference type="Gene3D" id="1.10.260.40">
    <property type="entry name" value="lambda repressor-like DNA-binding domains"/>
    <property type="match status" value="1"/>
</dbReference>
<dbReference type="InterPro" id="IPR010982">
    <property type="entry name" value="Lambda_DNA-bd_dom_sf"/>
</dbReference>
<dbReference type="InterPro" id="IPR001387">
    <property type="entry name" value="Cro/C1-type_HTH"/>
</dbReference>
<dbReference type="Pfam" id="PF01381">
    <property type="entry name" value="HTH_3"/>
    <property type="match status" value="1"/>
</dbReference>
<dbReference type="AlphaFoldDB" id="A0A3E0WMK5"/>
<dbReference type="Gene3D" id="1.25.40.10">
    <property type="entry name" value="Tetratricopeptide repeat domain"/>
    <property type="match status" value="1"/>
</dbReference>
<dbReference type="InterPro" id="IPR011990">
    <property type="entry name" value="TPR-like_helical_dom_sf"/>
</dbReference>
<sequence length="427" mass="50690">MVGGNLVDVGPFIKLQRTKRQMTQEELSEGIVSLSYLSKIENKKTKASPEIIQLLCNRLGIEFAEETNSHIEEKCQQWYEMLFDHCDKQEMTDRYEELQVIMNQSINESFIMFEIHQIRYYSVLRDFNKALAKINELHELVDSFNHKHEYYWYKFKGGYYSLQDKHAKAMKLFKQAQEKIPLANLNEVEIADLKYGLAVTHSQLWQQLECLDYTQEAMEVFQREYNFDRCGQCHILFGISYQRFKKYEKAIKNFQLAKHLGELCDNQDVISLAHQNLGYLYSTTGNSEEAIKNYLLAIEDKDVDTDNLLSTYTCLIEEYYHVKQYEKVEQNLREAKELLSKVTYSDLYKLYDYNIKVYTHLINEEFSKFKVLLTDEFIPYLKQAGEHSDLVFFAKLLANHLEEWGKYKESVQYYKLASLSYEEFVNM</sequence>
<organism evidence="2 3">
    <name type="scientific">Virgibacillus dokdonensis</name>
    <dbReference type="NCBI Taxonomy" id="302167"/>
    <lineage>
        <taxon>Bacteria</taxon>
        <taxon>Bacillati</taxon>
        <taxon>Bacillota</taxon>
        <taxon>Bacilli</taxon>
        <taxon>Bacillales</taxon>
        <taxon>Bacillaceae</taxon>
        <taxon>Virgibacillus</taxon>
    </lineage>
</organism>
<dbReference type="EMBL" id="NFZX01000026">
    <property type="protein sequence ID" value="RFA34194.1"/>
    <property type="molecule type" value="Genomic_DNA"/>
</dbReference>
<evidence type="ECO:0000259" key="1">
    <source>
        <dbReference type="PROSITE" id="PS50943"/>
    </source>
</evidence>
<feature type="domain" description="HTH cro/C1-type" evidence="1">
    <location>
        <begin position="13"/>
        <end position="66"/>
    </location>
</feature>
<gene>
    <name evidence="2" type="ORF">CAI16_12455</name>
</gene>
<proteinExistence type="predicted"/>
<evidence type="ECO:0000313" key="2">
    <source>
        <dbReference type="EMBL" id="RFA34194.1"/>
    </source>
</evidence>
<dbReference type="GO" id="GO:0003677">
    <property type="term" value="F:DNA binding"/>
    <property type="evidence" value="ECO:0007669"/>
    <property type="project" value="InterPro"/>
</dbReference>
<dbReference type="SMART" id="SM00028">
    <property type="entry name" value="TPR"/>
    <property type="match status" value="6"/>
</dbReference>
<dbReference type="Proteomes" id="UP000256488">
    <property type="component" value="Unassembled WGS sequence"/>
</dbReference>
<name>A0A3E0WMK5_9BACI</name>
<protein>
    <submittedName>
        <fullName evidence="2">Transcriptional regulator</fullName>
    </submittedName>
</protein>
<accession>A0A3E0WMK5</accession>
<dbReference type="CDD" id="cd00093">
    <property type="entry name" value="HTH_XRE"/>
    <property type="match status" value="1"/>
</dbReference>
<dbReference type="SUPFAM" id="SSF48452">
    <property type="entry name" value="TPR-like"/>
    <property type="match status" value="1"/>
</dbReference>
<reference evidence="2 3" key="1">
    <citation type="submission" date="2017-05" db="EMBL/GenBank/DDBJ databases">
        <title>Virgibacillus sp. AK90 isolated from a saltern of Kakinada, India.</title>
        <authorList>
            <person name="Gupta V."/>
            <person name="Sidhu C."/>
            <person name="Korpole S."/>
            <person name="Pinnaka A.K."/>
        </authorList>
    </citation>
    <scope>NUCLEOTIDE SEQUENCE [LARGE SCALE GENOMIC DNA]</scope>
    <source>
        <strain evidence="2 3">AK90</strain>
    </source>
</reference>
<dbReference type="SUPFAM" id="SSF47413">
    <property type="entry name" value="lambda repressor-like DNA-binding domains"/>
    <property type="match status" value="1"/>
</dbReference>